<gene>
    <name evidence="2" type="ordered locus">AZC_1004</name>
</gene>
<keyword evidence="3" id="KW-1185">Reference proteome</keyword>
<feature type="transmembrane region" description="Helical" evidence="1">
    <location>
        <begin position="221"/>
        <end position="240"/>
    </location>
</feature>
<feature type="transmembrane region" description="Helical" evidence="1">
    <location>
        <begin position="191"/>
        <end position="209"/>
    </location>
</feature>
<sequence length="367" mass="39864">MTEPLPQDGASAPRVDIGMGDLQRAVDMGILERAQARALWDFLAGAAPAGASVPAAARFSFGHTLYYFGGLIAISAMSLFMTLAWDALGPWGICALALVYAGAVWTAAEVLRAHGYVIPAGLLGALAVCLVPLATWSAQHALGLWPELSGGISGERYSQYHQWIDGRWLTLELTTLLVGALALWRMRLPFLVMPLAVTLWYMSMDLSRWPAGESDPWDFDHARRVSIVFGIAMCLVAGALDLYRRHRHTADFAGWLYLFGALAAWGGVTASHSDSELAKFVYALLNAGLVLFGAIIGRRIFTVLGAIGVATYLGYLAFQLFEDSLLFPFALSLIGLGIVGLGIWWQRHEAAIQARLGRLLPTVSWDR</sequence>
<dbReference type="STRING" id="438753.AZC_1004"/>
<feature type="transmembrane region" description="Helical" evidence="1">
    <location>
        <begin position="65"/>
        <end position="84"/>
    </location>
</feature>
<dbReference type="RefSeq" id="WP_012169535.1">
    <property type="nucleotide sequence ID" value="NC_009937.1"/>
</dbReference>
<dbReference type="eggNOG" id="ENOG502Z7N0">
    <property type="taxonomic scope" value="Bacteria"/>
</dbReference>
<keyword evidence="1" id="KW-0812">Transmembrane</keyword>
<evidence type="ECO:0008006" key="4">
    <source>
        <dbReference type="Google" id="ProtNLM"/>
    </source>
</evidence>
<reference evidence="2 3" key="4">
    <citation type="journal article" date="2009" name="Appl. Environ. Microbiol.">
        <title>Comparative genome-wide transcriptional profiling of Azorhizobium caulinodans ORS571 grown under free-living and symbiotic conditions.</title>
        <authorList>
            <person name="Tsukada S."/>
            <person name="Aono T."/>
            <person name="Akiba N."/>
            <person name="Lee KB."/>
            <person name="Liu CT."/>
            <person name="Toyazaki H."/>
            <person name="Oyaizu H."/>
        </authorList>
    </citation>
    <scope>NUCLEOTIDE SEQUENCE [LARGE SCALE GENOMIC DNA]</scope>
    <source>
        <strain evidence="3">ATCC 43989 / DSM 5975 / JCM 20966 / LMG 6465 / NBRC 14845 / NCIMB 13405 / ORS 571</strain>
    </source>
</reference>
<feature type="transmembrane region" description="Helical" evidence="1">
    <location>
        <begin position="90"/>
        <end position="108"/>
    </location>
</feature>
<evidence type="ECO:0000313" key="3">
    <source>
        <dbReference type="Proteomes" id="UP000000270"/>
    </source>
</evidence>
<feature type="transmembrane region" description="Helical" evidence="1">
    <location>
        <begin position="166"/>
        <end position="184"/>
    </location>
</feature>
<keyword evidence="1" id="KW-1133">Transmembrane helix</keyword>
<reference evidence="2 3" key="5">
    <citation type="journal article" date="2010" name="Appl. Environ. Microbiol.">
        <title>phrR-like gene praR of Azorhizobium caulinodans ORS571 is essential for symbiosis with Sesbania rostrata and is involved in expression of reb genes.</title>
        <authorList>
            <person name="Akiba N."/>
            <person name="Aono T."/>
            <person name="Toyazaki H."/>
            <person name="Sato S."/>
            <person name="Oyaizu H."/>
        </authorList>
    </citation>
    <scope>NUCLEOTIDE SEQUENCE [LARGE SCALE GENOMIC DNA]</scope>
    <source>
        <strain evidence="3">ATCC 43989 / DSM 5975 / JCM 20966 / LMG 6465 / NBRC 14845 / NCIMB 13405 / ORS 571</strain>
    </source>
</reference>
<evidence type="ECO:0000256" key="1">
    <source>
        <dbReference type="SAM" id="Phobius"/>
    </source>
</evidence>
<feature type="transmembrane region" description="Helical" evidence="1">
    <location>
        <begin position="115"/>
        <end position="138"/>
    </location>
</feature>
<dbReference type="Proteomes" id="UP000000270">
    <property type="component" value="Chromosome"/>
</dbReference>
<feature type="transmembrane region" description="Helical" evidence="1">
    <location>
        <begin position="277"/>
        <end position="296"/>
    </location>
</feature>
<feature type="transmembrane region" description="Helical" evidence="1">
    <location>
        <begin position="252"/>
        <end position="271"/>
    </location>
</feature>
<dbReference type="KEGG" id="azc:AZC_1004"/>
<reference evidence="2 3" key="6">
    <citation type="journal article" date="2011" name="Appl. Environ. Microbiol.">
        <title>Involvement of the azorhizobial chromosome partition gene (parA) in the onset of bacteroid differentiation during Sesbania rostrata stem nodule development.</title>
        <authorList>
            <person name="Liu CT."/>
            <person name="Lee KB."/>
            <person name="Wang YS."/>
            <person name="Peng MH."/>
            <person name="Lee KT."/>
            <person name="Suzuki S."/>
            <person name="Suzuki T."/>
            <person name="Oyaizu H."/>
        </authorList>
    </citation>
    <scope>NUCLEOTIDE SEQUENCE [LARGE SCALE GENOMIC DNA]</scope>
    <source>
        <strain evidence="3">ATCC 43989 / DSM 5975 / JCM 20966 / LMG 6465 / NBRC 14845 / NCIMB 13405 / ORS 571</strain>
    </source>
</reference>
<dbReference type="HOGENOM" id="CLU_058682_0_0_5"/>
<protein>
    <recommendedName>
        <fullName evidence="4">DUF2157 domain-containing protein</fullName>
    </recommendedName>
</protein>
<dbReference type="AlphaFoldDB" id="A8HV29"/>
<reference evidence="2 3" key="1">
    <citation type="journal article" date="2007" name="Appl. Environ. Microbiol.">
        <title>Rhizobial factors required for stem nodule maturation and maintenance in Sesbania rostrata-Azorhizobium caulinodans ORS571 symbiosis.</title>
        <authorList>
            <person name="Suzuki S."/>
            <person name="Aono T."/>
            <person name="Lee KB."/>
            <person name="Suzuki T."/>
            <person name="Liu CT."/>
            <person name="Miwa H."/>
            <person name="Wakao S."/>
            <person name="Iki T."/>
            <person name="Oyaizu H."/>
        </authorList>
    </citation>
    <scope>NUCLEOTIDE SEQUENCE [LARGE SCALE GENOMIC DNA]</scope>
    <source>
        <strain evidence="3">ATCC 43989 / DSM 5975 / JCM 20966 / LMG 6465 / NBRC 14845 / NCIMB 13405 / ORS 571</strain>
    </source>
</reference>
<reference evidence="3" key="2">
    <citation type="submission" date="2007-04" db="EMBL/GenBank/DDBJ databases">
        <title>Complete genome sequence of the nitrogen-fixing bacterium Azorhizobium caulinodans ORS571.</title>
        <authorList>
            <person name="Lee K.B."/>
            <person name="Backer P.D."/>
            <person name="Aono T."/>
            <person name="Liu C.T."/>
            <person name="Suzuki S."/>
            <person name="Suzuki T."/>
            <person name="Kaneko T."/>
            <person name="Yamada M."/>
            <person name="Tabata S."/>
            <person name="Kupfer D.M."/>
            <person name="Najar F.Z."/>
            <person name="Wiley G.B."/>
            <person name="Roe B."/>
            <person name="Binnewies T."/>
            <person name="Ussery D."/>
            <person name="Vereecke D."/>
            <person name="Gevers D."/>
            <person name="Holsters M."/>
            <person name="Oyaizu H."/>
        </authorList>
    </citation>
    <scope>NUCLEOTIDE SEQUENCE [LARGE SCALE GENOMIC DNA]</scope>
    <source>
        <strain evidence="3">ATCC 43989 / DSM 5975 / JCM 20966 / LMG 6465 / NBRC 14845 / NCIMB 13405 / ORS 571</strain>
    </source>
</reference>
<feature type="transmembrane region" description="Helical" evidence="1">
    <location>
        <begin position="303"/>
        <end position="321"/>
    </location>
</feature>
<keyword evidence="1" id="KW-0472">Membrane</keyword>
<feature type="transmembrane region" description="Helical" evidence="1">
    <location>
        <begin position="327"/>
        <end position="345"/>
    </location>
</feature>
<name>A8HV29_AZOC5</name>
<evidence type="ECO:0000313" key="2">
    <source>
        <dbReference type="EMBL" id="BAF87002.1"/>
    </source>
</evidence>
<accession>A8HV29</accession>
<dbReference type="EMBL" id="AP009384">
    <property type="protein sequence ID" value="BAF87002.1"/>
    <property type="molecule type" value="Genomic_DNA"/>
</dbReference>
<organism evidence="2 3">
    <name type="scientific">Azorhizobium caulinodans (strain ATCC 43989 / DSM 5975 / JCM 20966 / LMG 6465 / NBRC 14845 / NCIMB 13405 / ORS 571)</name>
    <dbReference type="NCBI Taxonomy" id="438753"/>
    <lineage>
        <taxon>Bacteria</taxon>
        <taxon>Pseudomonadati</taxon>
        <taxon>Pseudomonadota</taxon>
        <taxon>Alphaproteobacteria</taxon>
        <taxon>Hyphomicrobiales</taxon>
        <taxon>Xanthobacteraceae</taxon>
        <taxon>Azorhizobium</taxon>
    </lineage>
</organism>
<reference evidence="2 3" key="3">
    <citation type="journal article" date="2008" name="BMC Genomics">
        <title>The genome of the versatile nitrogen fixer Azorhizobium caulinodans ORS571.</title>
        <authorList>
            <person name="Lee KB."/>
            <person name="Backer P.D."/>
            <person name="Aono T."/>
            <person name="Liu CT."/>
            <person name="Suzuki S."/>
            <person name="Suzuki T."/>
            <person name="Kaneko T."/>
            <person name="Yamada M."/>
            <person name="Tabata S."/>
            <person name="Kupfer D.M."/>
            <person name="Najar F.Z."/>
            <person name="Wiley G.B."/>
            <person name="Roe B."/>
            <person name="Binnewies T.T."/>
            <person name="Ussery D.W."/>
            <person name="D'Haeze W."/>
            <person name="Herder J.D."/>
            <person name="Gevers D."/>
            <person name="Vereecke D."/>
            <person name="Holsters M."/>
            <person name="Oyaizu H."/>
        </authorList>
    </citation>
    <scope>NUCLEOTIDE SEQUENCE [LARGE SCALE GENOMIC DNA]</scope>
    <source>
        <strain evidence="3">ATCC 43989 / DSM 5975 / JCM 20966 / LMG 6465 / NBRC 14845 / NCIMB 13405 / ORS 571</strain>
    </source>
</reference>
<proteinExistence type="predicted"/>